<reference evidence="1" key="1">
    <citation type="submission" date="2020-05" db="EMBL/GenBank/DDBJ databases">
        <authorList>
            <person name="Chiriac C."/>
            <person name="Salcher M."/>
            <person name="Ghai R."/>
            <person name="Kavagutti S V."/>
        </authorList>
    </citation>
    <scope>NUCLEOTIDE SEQUENCE</scope>
</reference>
<sequence length="104" mass="11317">MQGMRPIYLADLDKSRPVLILTREGVRRSMLRVTVAPITSRAKGLPTELPVGPRNGLAAESVVSLDNILTIRAADIGRHIGFLLPDQEAPLAAALSHTFDLHQQ</sequence>
<dbReference type="GO" id="GO:0003677">
    <property type="term" value="F:DNA binding"/>
    <property type="evidence" value="ECO:0007669"/>
    <property type="project" value="InterPro"/>
</dbReference>
<dbReference type="AlphaFoldDB" id="A0A6J7KU82"/>
<gene>
    <name evidence="1" type="ORF">UFOPK3772_02002</name>
</gene>
<dbReference type="GO" id="GO:0016075">
    <property type="term" value="P:rRNA catabolic process"/>
    <property type="evidence" value="ECO:0007669"/>
    <property type="project" value="TreeGrafter"/>
</dbReference>
<accession>A0A6J7KU82</accession>
<dbReference type="EMBL" id="CAFBNE010000066">
    <property type="protein sequence ID" value="CAB4957929.1"/>
    <property type="molecule type" value="Genomic_DNA"/>
</dbReference>
<dbReference type="PANTHER" id="PTHR33988:SF2">
    <property type="entry name" value="ENDORIBONUCLEASE MAZF"/>
    <property type="match status" value="1"/>
</dbReference>
<organism evidence="1">
    <name type="scientific">freshwater metagenome</name>
    <dbReference type="NCBI Taxonomy" id="449393"/>
    <lineage>
        <taxon>unclassified sequences</taxon>
        <taxon>metagenomes</taxon>
        <taxon>ecological metagenomes</taxon>
    </lineage>
</organism>
<protein>
    <submittedName>
        <fullName evidence="1">Unannotated protein</fullName>
    </submittedName>
</protein>
<dbReference type="GO" id="GO:0004521">
    <property type="term" value="F:RNA endonuclease activity"/>
    <property type="evidence" value="ECO:0007669"/>
    <property type="project" value="TreeGrafter"/>
</dbReference>
<dbReference type="GO" id="GO:0006402">
    <property type="term" value="P:mRNA catabolic process"/>
    <property type="evidence" value="ECO:0007669"/>
    <property type="project" value="TreeGrafter"/>
</dbReference>
<dbReference type="Pfam" id="PF02452">
    <property type="entry name" value="PemK_toxin"/>
    <property type="match status" value="1"/>
</dbReference>
<name>A0A6J7KU82_9ZZZZ</name>
<dbReference type="InterPro" id="IPR003477">
    <property type="entry name" value="PemK-like"/>
</dbReference>
<dbReference type="Gene3D" id="2.30.30.110">
    <property type="match status" value="1"/>
</dbReference>
<dbReference type="InterPro" id="IPR011067">
    <property type="entry name" value="Plasmid_toxin/cell-grow_inhib"/>
</dbReference>
<dbReference type="SUPFAM" id="SSF50118">
    <property type="entry name" value="Cell growth inhibitor/plasmid maintenance toxic component"/>
    <property type="match status" value="1"/>
</dbReference>
<evidence type="ECO:0000313" key="1">
    <source>
        <dbReference type="EMBL" id="CAB4957929.1"/>
    </source>
</evidence>
<dbReference type="PANTHER" id="PTHR33988">
    <property type="entry name" value="ENDORIBONUCLEASE MAZF-RELATED"/>
    <property type="match status" value="1"/>
</dbReference>
<proteinExistence type="predicted"/>